<dbReference type="PANTHER" id="PTHR31278">
    <property type="entry name" value="CHCHD1"/>
    <property type="match status" value="1"/>
</dbReference>
<dbReference type="GO" id="GO:0032543">
    <property type="term" value="P:mitochondrial translation"/>
    <property type="evidence" value="ECO:0007669"/>
    <property type="project" value="InterPro"/>
</dbReference>
<evidence type="ECO:0000256" key="1">
    <source>
        <dbReference type="ARBA" id="ARBA00023157"/>
    </source>
</evidence>
<dbReference type="InterPro" id="IPR009069">
    <property type="entry name" value="Cys_alpha_HP_mot_SF"/>
</dbReference>
<reference evidence="3 4" key="1">
    <citation type="journal article" date="2017" name="PLoS Biol.">
        <title>The sea cucumber genome provides insights into morphological evolution and visceral regeneration.</title>
        <authorList>
            <person name="Zhang X."/>
            <person name="Sun L."/>
            <person name="Yuan J."/>
            <person name="Sun Y."/>
            <person name="Gao Y."/>
            <person name="Zhang L."/>
            <person name="Li S."/>
            <person name="Dai H."/>
            <person name="Hamel J.F."/>
            <person name="Liu C."/>
            <person name="Yu Y."/>
            <person name="Liu S."/>
            <person name="Lin W."/>
            <person name="Guo K."/>
            <person name="Jin S."/>
            <person name="Xu P."/>
            <person name="Storey K.B."/>
            <person name="Huan P."/>
            <person name="Zhang T."/>
            <person name="Zhou Y."/>
            <person name="Zhang J."/>
            <person name="Lin C."/>
            <person name="Li X."/>
            <person name="Xing L."/>
            <person name="Huo D."/>
            <person name="Sun M."/>
            <person name="Wang L."/>
            <person name="Mercier A."/>
            <person name="Li F."/>
            <person name="Yang H."/>
            <person name="Xiang J."/>
        </authorList>
    </citation>
    <scope>NUCLEOTIDE SEQUENCE [LARGE SCALE GENOMIC DNA]</scope>
    <source>
        <strain evidence="3">Shaxun</strain>
        <tissue evidence="3">Muscle</tissue>
    </source>
</reference>
<dbReference type="GO" id="GO:0003723">
    <property type="term" value="F:RNA binding"/>
    <property type="evidence" value="ECO:0007669"/>
    <property type="project" value="TreeGrafter"/>
</dbReference>
<dbReference type="GO" id="GO:0005654">
    <property type="term" value="C:nucleoplasm"/>
    <property type="evidence" value="ECO:0007669"/>
    <property type="project" value="TreeGrafter"/>
</dbReference>
<dbReference type="Pfam" id="PF06747">
    <property type="entry name" value="CHCH"/>
    <property type="match status" value="1"/>
</dbReference>
<dbReference type="GO" id="GO:0005761">
    <property type="term" value="C:mitochondrial ribosome"/>
    <property type="evidence" value="ECO:0007669"/>
    <property type="project" value="InterPro"/>
</dbReference>
<keyword evidence="1" id="KW-1015">Disulfide bond</keyword>
<comment type="caution">
    <text evidence="3">The sequence shown here is derived from an EMBL/GenBank/DDBJ whole genome shotgun (WGS) entry which is preliminary data.</text>
</comment>
<organism evidence="3 4">
    <name type="scientific">Stichopus japonicus</name>
    <name type="common">Sea cucumber</name>
    <dbReference type="NCBI Taxonomy" id="307972"/>
    <lineage>
        <taxon>Eukaryota</taxon>
        <taxon>Metazoa</taxon>
        <taxon>Echinodermata</taxon>
        <taxon>Eleutherozoa</taxon>
        <taxon>Echinozoa</taxon>
        <taxon>Holothuroidea</taxon>
        <taxon>Aspidochirotacea</taxon>
        <taxon>Aspidochirotida</taxon>
        <taxon>Stichopodidae</taxon>
        <taxon>Apostichopus</taxon>
    </lineage>
</organism>
<dbReference type="InterPro" id="IPR033620">
    <property type="entry name" value="Ribosomal_mS37_met"/>
</dbReference>
<dbReference type="Proteomes" id="UP000230750">
    <property type="component" value="Unassembled WGS sequence"/>
</dbReference>
<evidence type="ECO:0000313" key="3">
    <source>
        <dbReference type="EMBL" id="PIK45927.1"/>
    </source>
</evidence>
<dbReference type="EMBL" id="MRZV01000675">
    <property type="protein sequence ID" value="PIK45927.1"/>
    <property type="molecule type" value="Genomic_DNA"/>
</dbReference>
<dbReference type="PROSITE" id="PS51808">
    <property type="entry name" value="CHCH"/>
    <property type="match status" value="1"/>
</dbReference>
<proteinExistence type="predicted"/>
<dbReference type="STRING" id="307972.A0A2G8KD46"/>
<dbReference type="SUPFAM" id="SSF47072">
    <property type="entry name" value="Cysteine alpha-hairpin motif"/>
    <property type="match status" value="1"/>
</dbReference>
<evidence type="ECO:0000259" key="2">
    <source>
        <dbReference type="Pfam" id="PF06747"/>
    </source>
</evidence>
<accession>A0A2G8KD46</accession>
<dbReference type="InterPro" id="IPR010625">
    <property type="entry name" value="CHCH"/>
</dbReference>
<dbReference type="PANTHER" id="PTHR31278:SF2">
    <property type="entry name" value="SMALL RIBOSOMAL SUBUNIT PROTEIN MS37"/>
    <property type="match status" value="1"/>
</dbReference>
<protein>
    <submittedName>
        <fullName evidence="3">Putative coiled-coil-helix-coiled-coil-helix domain-containing protein 1</fullName>
    </submittedName>
</protein>
<feature type="domain" description="CHCH" evidence="2">
    <location>
        <begin position="63"/>
        <end position="96"/>
    </location>
</feature>
<sequence length="135" mass="15493">MSKRASEIIIRNTFKPHERTNMNKPFALRDRVSLRRTKQGGKNNNIKTYVRPNARLFYIAASCISEMAVLMSCWKENEYSDAHCSNELQIFNKCVAEAAAERREIAQAEKHGTSVGTQMTSKQVTNILKKYPQPR</sequence>
<gene>
    <name evidence="3" type="ORF">BSL78_17206</name>
</gene>
<name>A0A2G8KD46_STIJA</name>
<dbReference type="OrthoDB" id="5825849at2759"/>
<evidence type="ECO:0000313" key="4">
    <source>
        <dbReference type="Proteomes" id="UP000230750"/>
    </source>
</evidence>
<keyword evidence="4" id="KW-1185">Reference proteome</keyword>
<dbReference type="AlphaFoldDB" id="A0A2G8KD46"/>